<dbReference type="STRING" id="1631249.BQ8794_50645"/>
<name>A0A1R3VF92_9HYPH</name>
<evidence type="ECO:0000256" key="1">
    <source>
        <dbReference type="SAM" id="MobiDB-lite"/>
    </source>
</evidence>
<evidence type="ECO:0000256" key="2">
    <source>
        <dbReference type="SAM" id="Phobius"/>
    </source>
</evidence>
<dbReference type="RefSeq" id="WP_077381564.1">
    <property type="nucleotide sequence ID" value="NZ_FTPD01000045.1"/>
</dbReference>
<keyword evidence="4" id="KW-1185">Reference proteome</keyword>
<keyword evidence="2" id="KW-1133">Transmembrane helix</keyword>
<keyword evidence="2" id="KW-0812">Transmembrane</keyword>
<sequence length="105" mass="11064">MADVSMTLHSSHTQKMPPADSVSADFPSDNVAARGAADWLSLAAAPTFAIMALLTAVTGDADMICAPQDAWALSGMAMMYLLMSAFHSAPWLKLVAGRRSAVHRS</sequence>
<accession>A0A1R3VF92</accession>
<feature type="transmembrane region" description="Helical" evidence="2">
    <location>
        <begin position="39"/>
        <end position="58"/>
    </location>
</feature>
<reference evidence="4" key="1">
    <citation type="submission" date="2017-01" db="EMBL/GenBank/DDBJ databases">
        <authorList>
            <person name="Brunel B."/>
        </authorList>
    </citation>
    <scope>NUCLEOTIDE SEQUENCE [LARGE SCALE GENOMIC DNA]</scope>
</reference>
<feature type="transmembrane region" description="Helical" evidence="2">
    <location>
        <begin position="70"/>
        <end position="89"/>
    </location>
</feature>
<gene>
    <name evidence="3" type="ORF">BQ8794_50645</name>
</gene>
<dbReference type="AlphaFoldDB" id="A0A1R3VF92"/>
<organism evidence="3 4">
    <name type="scientific">Mesorhizobium prunaredense</name>
    <dbReference type="NCBI Taxonomy" id="1631249"/>
    <lineage>
        <taxon>Bacteria</taxon>
        <taxon>Pseudomonadati</taxon>
        <taxon>Pseudomonadota</taxon>
        <taxon>Alphaproteobacteria</taxon>
        <taxon>Hyphomicrobiales</taxon>
        <taxon>Phyllobacteriaceae</taxon>
        <taxon>Mesorhizobium</taxon>
    </lineage>
</organism>
<proteinExistence type="predicted"/>
<feature type="region of interest" description="Disordered" evidence="1">
    <location>
        <begin position="1"/>
        <end position="24"/>
    </location>
</feature>
<evidence type="ECO:0000313" key="4">
    <source>
        <dbReference type="Proteomes" id="UP000188388"/>
    </source>
</evidence>
<protein>
    <submittedName>
        <fullName evidence="3">Uncharacterized protein</fullName>
    </submittedName>
</protein>
<evidence type="ECO:0000313" key="3">
    <source>
        <dbReference type="EMBL" id="SIT58543.1"/>
    </source>
</evidence>
<dbReference type="EMBL" id="FTPD01000045">
    <property type="protein sequence ID" value="SIT58543.1"/>
    <property type="molecule type" value="Genomic_DNA"/>
</dbReference>
<dbReference type="Proteomes" id="UP000188388">
    <property type="component" value="Unassembled WGS sequence"/>
</dbReference>
<keyword evidence="2" id="KW-0472">Membrane</keyword>